<dbReference type="RefSeq" id="WP_330481595.1">
    <property type="nucleotide sequence ID" value="NZ_JAZBJZ010000001.1"/>
</dbReference>
<keyword evidence="2" id="KW-1185">Reference proteome</keyword>
<dbReference type="Proteomes" id="UP001333818">
    <property type="component" value="Unassembled WGS sequence"/>
</dbReference>
<accession>A0AAW9PSC3</accession>
<proteinExistence type="predicted"/>
<dbReference type="InterPro" id="IPR029044">
    <property type="entry name" value="Nucleotide-diphossugar_trans"/>
</dbReference>
<dbReference type="AlphaFoldDB" id="A0AAW9PSC3"/>
<organism evidence="1 2">
    <name type="scientific">Tumidithrix elongata BACA0141</name>
    <dbReference type="NCBI Taxonomy" id="2716417"/>
    <lineage>
        <taxon>Bacteria</taxon>
        <taxon>Bacillati</taxon>
        <taxon>Cyanobacteriota</taxon>
        <taxon>Cyanophyceae</taxon>
        <taxon>Pseudanabaenales</taxon>
        <taxon>Pseudanabaenaceae</taxon>
        <taxon>Tumidithrix</taxon>
        <taxon>Tumidithrix elongata</taxon>
    </lineage>
</organism>
<evidence type="ECO:0008006" key="3">
    <source>
        <dbReference type="Google" id="ProtNLM"/>
    </source>
</evidence>
<sequence length="293" mass="33836">MKKVKNSFAFRSGGIYRFLVKLFPPPYFRFRPKAPILFLSMCGYKHLDLLQQSLQSLHQSWTVIPKLQIYSDGTVKVNEIERMLLWWKGEKKISSWETCFLPTSGLDSKILLEFARSNPVGRKLAVILHHGRNEPTLWCDTDILWFSQLPCLQDLLQLESDLVLKTSSDYQSAYGSFVDTLPHLNQYPYINTGIVYLNGDLLNKLDLDNLLKKASNFSDHFTEQAILAEAVFQVGLPCWSIDEIFCGANDNQTLAITYESKPWIARHYTGLVRHLFWRDTLALKLGIKREKND</sequence>
<protein>
    <recommendedName>
        <fullName evidence="3">Glycosyl transferase</fullName>
    </recommendedName>
</protein>
<gene>
    <name evidence="1" type="ORF">V2H45_00270</name>
</gene>
<dbReference type="SUPFAM" id="SSF53448">
    <property type="entry name" value="Nucleotide-diphospho-sugar transferases"/>
    <property type="match status" value="1"/>
</dbReference>
<comment type="caution">
    <text evidence="1">The sequence shown here is derived from an EMBL/GenBank/DDBJ whole genome shotgun (WGS) entry which is preliminary data.</text>
</comment>
<evidence type="ECO:0000313" key="2">
    <source>
        <dbReference type="Proteomes" id="UP001333818"/>
    </source>
</evidence>
<evidence type="ECO:0000313" key="1">
    <source>
        <dbReference type="EMBL" id="MEE3715172.1"/>
    </source>
</evidence>
<reference evidence="1" key="1">
    <citation type="submission" date="2024-01" db="EMBL/GenBank/DDBJ databases">
        <title>Bank of Algae and Cyanobacteria of the Azores (BACA) strain genomes.</title>
        <authorList>
            <person name="Luz R."/>
            <person name="Cordeiro R."/>
            <person name="Fonseca A."/>
            <person name="Goncalves V."/>
        </authorList>
    </citation>
    <scope>NUCLEOTIDE SEQUENCE</scope>
    <source>
        <strain evidence="1">BACA0141</strain>
    </source>
</reference>
<name>A0AAW9PSC3_9CYAN</name>
<dbReference type="EMBL" id="JAZBJZ010000001">
    <property type="protein sequence ID" value="MEE3715172.1"/>
    <property type="molecule type" value="Genomic_DNA"/>
</dbReference>